<accession>A0AAP6ZJK9</accession>
<dbReference type="RefSeq" id="WP_171352109.1">
    <property type="nucleotide sequence ID" value="NZ_VTXP01000003.1"/>
</dbReference>
<comment type="caution">
    <text evidence="1">The sequence shown here is derived from an EMBL/GenBank/DDBJ whole genome shotgun (WGS) entry which is preliminary data.</text>
</comment>
<reference evidence="1 2" key="1">
    <citation type="submission" date="2019-09" db="EMBL/GenBank/DDBJ databases">
        <title>Draft genome sequencing and comparative genomics of hatchery-associated Vibrios.</title>
        <authorList>
            <person name="Kehlet-Delgado H."/>
            <person name="Mueller R.S."/>
        </authorList>
    </citation>
    <scope>NUCLEOTIDE SEQUENCE [LARGE SCALE GENOMIC DNA]</scope>
    <source>
        <strain evidence="1 2">09-121-3</strain>
    </source>
</reference>
<proteinExistence type="predicted"/>
<evidence type="ECO:0008006" key="3">
    <source>
        <dbReference type="Google" id="ProtNLM"/>
    </source>
</evidence>
<evidence type="ECO:0000313" key="2">
    <source>
        <dbReference type="Proteomes" id="UP000576645"/>
    </source>
</evidence>
<organism evidence="1 2">
    <name type="scientific">Vibrio coralliilyticus</name>
    <dbReference type="NCBI Taxonomy" id="190893"/>
    <lineage>
        <taxon>Bacteria</taxon>
        <taxon>Pseudomonadati</taxon>
        <taxon>Pseudomonadota</taxon>
        <taxon>Gammaproteobacteria</taxon>
        <taxon>Vibrionales</taxon>
        <taxon>Vibrionaceae</taxon>
        <taxon>Vibrio</taxon>
    </lineage>
</organism>
<sequence length="85" mass="10012">MANKSDLRQWVCDALAHHGGEARLIEVARYIWHQHEAELRLSGDLFYTWQYYMRWAATQLRKNNTLKSVDDSPPGVWVLNDRPSK</sequence>
<dbReference type="AlphaFoldDB" id="A0AAP6ZJK9"/>
<gene>
    <name evidence="1" type="ORF">F0238_05555</name>
</gene>
<name>A0AAP6ZJK9_9VIBR</name>
<evidence type="ECO:0000313" key="1">
    <source>
        <dbReference type="EMBL" id="NOJ22197.1"/>
    </source>
</evidence>
<dbReference type="Proteomes" id="UP000576645">
    <property type="component" value="Unassembled WGS sequence"/>
</dbReference>
<protein>
    <recommendedName>
        <fullName evidence="3">Restriction system protein Mrr-like N-terminal domain-containing protein</fullName>
    </recommendedName>
</protein>
<dbReference type="EMBL" id="VTXP01000003">
    <property type="protein sequence ID" value="NOJ22197.1"/>
    <property type="molecule type" value="Genomic_DNA"/>
</dbReference>